<dbReference type="AlphaFoldDB" id="A0A0A8LBR7"/>
<evidence type="ECO:0000259" key="2">
    <source>
        <dbReference type="PROSITE" id="PS51667"/>
    </source>
</evidence>
<keyword evidence="1" id="KW-0539">Nucleus</keyword>
<dbReference type="InterPro" id="IPR053006">
    <property type="entry name" value="Meiosis_regulatory"/>
</dbReference>
<evidence type="ECO:0000313" key="3">
    <source>
        <dbReference type="EMBL" id="CDO95667.1"/>
    </source>
</evidence>
<dbReference type="PANTHER" id="PTHR28094:SF1">
    <property type="entry name" value="MEIOTICALLY UP-REGULATED GENE 113 PROTEIN"/>
    <property type="match status" value="1"/>
</dbReference>
<accession>A0A0A8LBR7</accession>
<feature type="domain" description="WRC" evidence="2">
    <location>
        <begin position="1"/>
        <end position="44"/>
    </location>
</feature>
<gene>
    <name evidence="3" type="ORF">KLDO_g3899</name>
</gene>
<dbReference type="Pfam" id="PF10544">
    <property type="entry name" value="T5orf172"/>
    <property type="match status" value="1"/>
</dbReference>
<evidence type="ECO:0000313" key="4">
    <source>
        <dbReference type="Proteomes" id="UP000031516"/>
    </source>
</evidence>
<dbReference type="InterPro" id="IPR014977">
    <property type="entry name" value="WRC_dom"/>
</dbReference>
<keyword evidence="4" id="KW-1185">Reference proteome</keyword>
<reference evidence="3 4" key="1">
    <citation type="submission" date="2014-03" db="EMBL/GenBank/DDBJ databases">
        <title>The genome of Kluyveromyces dobzhanskii.</title>
        <authorList>
            <person name="Nystedt B."/>
            <person name="Astrom S."/>
        </authorList>
    </citation>
    <scope>NUCLEOTIDE SEQUENCE [LARGE SCALE GENOMIC DNA]</scope>
    <source>
        <strain evidence="3 4">CBS 2104</strain>
    </source>
</reference>
<proteinExistence type="predicted"/>
<dbReference type="InterPro" id="IPR018306">
    <property type="entry name" value="Phage_T5_Orf172_DNA-bd"/>
</dbReference>
<dbReference type="PANTHER" id="PTHR28094">
    <property type="entry name" value="MEIOTICALLY UP-REGULATED GENE 113 PROTEIN"/>
    <property type="match status" value="1"/>
</dbReference>
<name>A0A0A8LBR7_9SACH</name>
<dbReference type="EMBL" id="CCBQ010000045">
    <property type="protein sequence ID" value="CDO95667.1"/>
    <property type="molecule type" value="Genomic_DNA"/>
</dbReference>
<dbReference type="OrthoDB" id="4074785at2759"/>
<dbReference type="Proteomes" id="UP000031516">
    <property type="component" value="Unassembled WGS sequence"/>
</dbReference>
<comment type="caution">
    <text evidence="3">The sequence shown here is derived from an EMBL/GenBank/DDBJ whole genome shotgun (WGS) entry which is preliminary data.</text>
</comment>
<sequence length="273" mass="31123">MRTQCTGTTLKKSQCKLLAIEGEKYCRYHIEQGKPPPTSTKPQQELGFIYIYTYVSLHENVIAGRKQRKEISWLVTDESKIDSNDKKQALIAQDNDQFNPWKYKGDEVLIKIGMTRRKDVTTRINEWTKQCKRDIILVTPTIAHQWTKSTKKINNPKTSNLLDSLLNRIKNLTISTSTPTGTSSSTSNGAAALGGVATCFSENGFRCKNPDHVEQKIHQWLWKEYGKGNILCEACQKTHREWAKVPAGQMDYIVQTIDRVCSNSFRPDPLEKV</sequence>
<organism evidence="3 4">
    <name type="scientific">Kluyveromyces dobzhanskii CBS 2104</name>
    <dbReference type="NCBI Taxonomy" id="1427455"/>
    <lineage>
        <taxon>Eukaryota</taxon>
        <taxon>Fungi</taxon>
        <taxon>Dikarya</taxon>
        <taxon>Ascomycota</taxon>
        <taxon>Saccharomycotina</taxon>
        <taxon>Saccharomycetes</taxon>
        <taxon>Saccharomycetales</taxon>
        <taxon>Saccharomycetaceae</taxon>
        <taxon>Kluyveromyces</taxon>
    </lineage>
</organism>
<dbReference type="PROSITE" id="PS51667">
    <property type="entry name" value="WRC"/>
    <property type="match status" value="1"/>
</dbReference>
<protein>
    <submittedName>
        <fullName evidence="3">WGS project CCBQ000000000 data, contig 00015</fullName>
    </submittedName>
</protein>
<evidence type="ECO:0000256" key="1">
    <source>
        <dbReference type="ARBA" id="ARBA00023242"/>
    </source>
</evidence>